<sequence length="70" mass="8169">MPHQQILDHRSGKELKRKRHAEQSRTRLFRLQETTLGPNRNMSGCNISGSHEDIVRNKDVGWMNGKMKNN</sequence>
<evidence type="ECO:0000256" key="1">
    <source>
        <dbReference type="SAM" id="MobiDB-lite"/>
    </source>
</evidence>
<feature type="compositionally biased region" description="Basic and acidic residues" evidence="1">
    <location>
        <begin position="1"/>
        <end position="14"/>
    </location>
</feature>
<gene>
    <name evidence="2" type="ORF">LTRI10_LOCUS46593</name>
</gene>
<dbReference type="Proteomes" id="UP001497516">
    <property type="component" value="Chromosome 8"/>
</dbReference>
<evidence type="ECO:0000313" key="2">
    <source>
        <dbReference type="EMBL" id="CAL1406899.1"/>
    </source>
</evidence>
<accession>A0AAV2G9L5</accession>
<evidence type="ECO:0000313" key="3">
    <source>
        <dbReference type="Proteomes" id="UP001497516"/>
    </source>
</evidence>
<protein>
    <submittedName>
        <fullName evidence="2">Uncharacterized protein</fullName>
    </submittedName>
</protein>
<keyword evidence="3" id="KW-1185">Reference proteome</keyword>
<name>A0AAV2G9L5_9ROSI</name>
<dbReference type="EMBL" id="OZ034821">
    <property type="protein sequence ID" value="CAL1406899.1"/>
    <property type="molecule type" value="Genomic_DNA"/>
</dbReference>
<dbReference type="AlphaFoldDB" id="A0AAV2G9L5"/>
<organism evidence="2 3">
    <name type="scientific">Linum trigynum</name>
    <dbReference type="NCBI Taxonomy" id="586398"/>
    <lineage>
        <taxon>Eukaryota</taxon>
        <taxon>Viridiplantae</taxon>
        <taxon>Streptophyta</taxon>
        <taxon>Embryophyta</taxon>
        <taxon>Tracheophyta</taxon>
        <taxon>Spermatophyta</taxon>
        <taxon>Magnoliopsida</taxon>
        <taxon>eudicotyledons</taxon>
        <taxon>Gunneridae</taxon>
        <taxon>Pentapetalae</taxon>
        <taxon>rosids</taxon>
        <taxon>fabids</taxon>
        <taxon>Malpighiales</taxon>
        <taxon>Linaceae</taxon>
        <taxon>Linum</taxon>
    </lineage>
</organism>
<feature type="region of interest" description="Disordered" evidence="1">
    <location>
        <begin position="1"/>
        <end position="26"/>
    </location>
</feature>
<reference evidence="2 3" key="1">
    <citation type="submission" date="2024-04" db="EMBL/GenBank/DDBJ databases">
        <authorList>
            <person name="Fracassetti M."/>
        </authorList>
    </citation>
    <scope>NUCLEOTIDE SEQUENCE [LARGE SCALE GENOMIC DNA]</scope>
</reference>
<proteinExistence type="predicted"/>